<evidence type="ECO:0000313" key="1">
    <source>
        <dbReference type="EMBL" id="CAG8774326.1"/>
    </source>
</evidence>
<feature type="non-terminal residue" evidence="1">
    <location>
        <position position="674"/>
    </location>
</feature>
<gene>
    <name evidence="1" type="ORF">RPERSI_LOCUS16790</name>
</gene>
<name>A0ACA9R2Q6_9GLOM</name>
<keyword evidence="2" id="KW-1185">Reference proteome</keyword>
<comment type="caution">
    <text evidence="1">The sequence shown here is derived from an EMBL/GenBank/DDBJ whole genome shotgun (WGS) entry which is preliminary data.</text>
</comment>
<organism evidence="1 2">
    <name type="scientific">Racocetra persica</name>
    <dbReference type="NCBI Taxonomy" id="160502"/>
    <lineage>
        <taxon>Eukaryota</taxon>
        <taxon>Fungi</taxon>
        <taxon>Fungi incertae sedis</taxon>
        <taxon>Mucoromycota</taxon>
        <taxon>Glomeromycotina</taxon>
        <taxon>Glomeromycetes</taxon>
        <taxon>Diversisporales</taxon>
        <taxon>Gigasporaceae</taxon>
        <taxon>Racocetra</taxon>
    </lineage>
</organism>
<dbReference type="Proteomes" id="UP000789920">
    <property type="component" value="Unassembled WGS sequence"/>
</dbReference>
<protein>
    <submittedName>
        <fullName evidence="1">20830_t:CDS:1</fullName>
    </submittedName>
</protein>
<evidence type="ECO:0000313" key="2">
    <source>
        <dbReference type="Proteomes" id="UP000789920"/>
    </source>
</evidence>
<proteinExistence type="predicted"/>
<dbReference type="EMBL" id="CAJVQC010042035">
    <property type="protein sequence ID" value="CAG8774326.1"/>
    <property type="molecule type" value="Genomic_DNA"/>
</dbReference>
<accession>A0ACA9R2Q6</accession>
<feature type="non-terminal residue" evidence="1">
    <location>
        <position position="1"/>
    </location>
</feature>
<sequence>PMGPEHFVDKRIYSPVKYLGIDSNVTSELPPGTTIYHVSKEFGVATEGSLGKIVTGLAKAQAVNSSMNVNVIMPYYSFLKQKYKVTKYIQLGVKVRDTNGQWKVAHFTTYKFLLKVDRNNLKGTINVFMIGSPSNMPPLNQAFKIDVADNLYTPKKSLSLEWKDLYFCKAAAEFITYRNTMLDTPLFAKRESRGVDVVHIHGTTNAMVIEFLKISNEQVNFKRKEPSIVYTLHNYYDDHLHSYDLGDVNKFLEIQNMNQFEYENSQYIRENRLFVSSLAVDKSQMATFMSEEIAREMVEGPLDFDLKELVLPNILNKARIGRWIGISYGFDVTEPNPFKNQMLEISNATFPENLDILDPLDFYDNSLNISPQDLIAVSKLNAKKYLISEGLLNEDDLERPLVLFDGKFQITGFQFFVEATNTLATLDAKFVIMGQRNRYPVVKLKKMMENYTDHLIIIYEPEIREKWGVHLYAAADIQYVPDPSEDLGLVAAEALMFGTPVVSSDIDMGDLNDVLINKTIDEDKPINDYNSYLFELDEEFIDSSIKGVESALSNAVEDWRRMATDLVERELFVRKLIMDALELDWHRIGGPIEQYWKVYKMAMLQISDHLEGFTLSPSQMAPPLSLDIWCLILKIFKNDRLTLHSCALVNRVLVTHAVMLLWSDPFDENLSTRQ</sequence>
<reference evidence="1" key="1">
    <citation type="submission" date="2021-06" db="EMBL/GenBank/DDBJ databases">
        <authorList>
            <person name="Kallberg Y."/>
            <person name="Tangrot J."/>
            <person name="Rosling A."/>
        </authorList>
    </citation>
    <scope>NUCLEOTIDE SEQUENCE</scope>
    <source>
        <strain evidence="1">MA461A</strain>
    </source>
</reference>